<feature type="compositionally biased region" description="Polar residues" evidence="2">
    <location>
        <begin position="31"/>
        <end position="56"/>
    </location>
</feature>
<feature type="domain" description="HTH CENPB-type" evidence="3">
    <location>
        <begin position="270"/>
        <end position="343"/>
    </location>
</feature>
<dbReference type="InterPro" id="IPR009057">
    <property type="entry name" value="Homeodomain-like_sf"/>
</dbReference>
<protein>
    <submittedName>
        <fullName evidence="4">CenpB-DNA-bind-domain-containing protein</fullName>
    </submittedName>
</protein>
<dbReference type="GO" id="GO:0003677">
    <property type="term" value="F:DNA binding"/>
    <property type="evidence" value="ECO:0007669"/>
    <property type="project" value="UniProtKB-KW"/>
</dbReference>
<proteinExistence type="predicted"/>
<dbReference type="PANTHER" id="PTHR19303">
    <property type="entry name" value="TRANSPOSON"/>
    <property type="match status" value="1"/>
</dbReference>
<dbReference type="KEGG" id="dsq:DICSQDRAFT_140664"/>
<feature type="region of interest" description="Disordered" evidence="2">
    <location>
        <begin position="412"/>
        <end position="447"/>
    </location>
</feature>
<name>R7SLU2_DICSQ</name>
<reference evidence="4 5" key="1">
    <citation type="journal article" date="2012" name="Science">
        <title>The Paleozoic origin of enzymatic lignin decomposition reconstructed from 31 fungal genomes.</title>
        <authorList>
            <person name="Floudas D."/>
            <person name="Binder M."/>
            <person name="Riley R."/>
            <person name="Barry K."/>
            <person name="Blanchette R.A."/>
            <person name="Henrissat B."/>
            <person name="Martinez A.T."/>
            <person name="Otillar R."/>
            <person name="Spatafora J.W."/>
            <person name="Yadav J.S."/>
            <person name="Aerts A."/>
            <person name="Benoit I."/>
            <person name="Boyd A."/>
            <person name="Carlson A."/>
            <person name="Copeland A."/>
            <person name="Coutinho P.M."/>
            <person name="de Vries R.P."/>
            <person name="Ferreira P."/>
            <person name="Findley K."/>
            <person name="Foster B."/>
            <person name="Gaskell J."/>
            <person name="Glotzer D."/>
            <person name="Gorecki P."/>
            <person name="Heitman J."/>
            <person name="Hesse C."/>
            <person name="Hori C."/>
            <person name="Igarashi K."/>
            <person name="Jurgens J.A."/>
            <person name="Kallen N."/>
            <person name="Kersten P."/>
            <person name="Kohler A."/>
            <person name="Kuees U."/>
            <person name="Kumar T.K.A."/>
            <person name="Kuo A."/>
            <person name="LaButti K."/>
            <person name="Larrondo L.F."/>
            <person name="Lindquist E."/>
            <person name="Ling A."/>
            <person name="Lombard V."/>
            <person name="Lucas S."/>
            <person name="Lundell T."/>
            <person name="Martin R."/>
            <person name="McLaughlin D.J."/>
            <person name="Morgenstern I."/>
            <person name="Morin E."/>
            <person name="Murat C."/>
            <person name="Nagy L.G."/>
            <person name="Nolan M."/>
            <person name="Ohm R.A."/>
            <person name="Patyshakuliyeva A."/>
            <person name="Rokas A."/>
            <person name="Ruiz-Duenas F.J."/>
            <person name="Sabat G."/>
            <person name="Salamov A."/>
            <person name="Samejima M."/>
            <person name="Schmutz J."/>
            <person name="Slot J.C."/>
            <person name="St John F."/>
            <person name="Stenlid J."/>
            <person name="Sun H."/>
            <person name="Sun S."/>
            <person name="Syed K."/>
            <person name="Tsang A."/>
            <person name="Wiebenga A."/>
            <person name="Young D."/>
            <person name="Pisabarro A."/>
            <person name="Eastwood D.C."/>
            <person name="Martin F."/>
            <person name="Cullen D."/>
            <person name="Grigoriev I.V."/>
            <person name="Hibbett D.S."/>
        </authorList>
    </citation>
    <scope>NUCLEOTIDE SEQUENCE [LARGE SCALE GENOMIC DNA]</scope>
    <source>
        <strain evidence="4 5">LYAD-421 SS1</strain>
    </source>
</reference>
<dbReference type="AlphaFoldDB" id="R7SLU2"/>
<dbReference type="OMA" id="RIRDGTH"/>
<gene>
    <name evidence="4" type="ORF">DICSQDRAFT_140664</name>
</gene>
<evidence type="ECO:0000256" key="2">
    <source>
        <dbReference type="SAM" id="MobiDB-lite"/>
    </source>
</evidence>
<sequence>MSQSQNHVDYATPSAPQHPYMSHHIPDASTGLPTSSAVDPGPSTQTLSFDSPQVESSIGPDRGLSRRRIRLHERVPSHGELPEYGSISQSYGHPPPAAHFAHPQGSRPHSPVSHTLFQLPDQTQPSMSSADAYNERVDGQPRPEWQMFPQNQSRSASGSAASASSNPRSASPALSVASALTSVSSASNSQLFTVSAESPIRKLAALGQRRDRKKRLYNIDRYRICMHAQQHPGMKQEDIAAHFGVERSTVSKILKQKARWLSVSPTEKVLVAKLRPSKFPLLEGRLEDWVKKASKEGKVLTDALLRRKAREFGDHMGYTEDKFKASSGWLENFKHRHGIRRGVWHGNGTLDAKYRAYATDFIPDTIEPVIPFPGTPPPIKEDRGYNDPVDTDDEDDATMHAVAEQENIPPANAQAMPSSLGLIPHPWSQSAEPTTSHASSSAAHAYGPSSPSQVAYASYDDATVGGSASGSAMDAGADSHGAQIGELAFLPDGVEVIEPIGEVDDREAERCIHKLIFYLKTRDELELEAEVWAAMFRVRAKIFGLISGRPYDQPPMQIHPNGS</sequence>
<evidence type="ECO:0000256" key="1">
    <source>
        <dbReference type="ARBA" id="ARBA00023125"/>
    </source>
</evidence>
<dbReference type="PANTHER" id="PTHR19303:SF70">
    <property type="entry name" value="HTH CENPB-TYPE DOMAIN-CONTAINING PROTEIN"/>
    <property type="match status" value="1"/>
</dbReference>
<dbReference type="HOGENOM" id="CLU_032740_1_0_1"/>
<feature type="region of interest" description="Disordered" evidence="2">
    <location>
        <begin position="368"/>
        <end position="394"/>
    </location>
</feature>
<dbReference type="Proteomes" id="UP000053319">
    <property type="component" value="Unassembled WGS sequence"/>
</dbReference>
<dbReference type="Gene3D" id="1.10.10.60">
    <property type="entry name" value="Homeodomain-like"/>
    <property type="match status" value="2"/>
</dbReference>
<dbReference type="GO" id="GO:0005634">
    <property type="term" value="C:nucleus"/>
    <property type="evidence" value="ECO:0007669"/>
    <property type="project" value="TreeGrafter"/>
</dbReference>
<dbReference type="InterPro" id="IPR006600">
    <property type="entry name" value="HTH_CenpB_DNA-bd_dom"/>
</dbReference>
<dbReference type="Pfam" id="PF03221">
    <property type="entry name" value="HTH_Tnp_Tc5"/>
    <property type="match status" value="1"/>
</dbReference>
<dbReference type="PROSITE" id="PS51253">
    <property type="entry name" value="HTH_CENPB"/>
    <property type="match status" value="1"/>
</dbReference>
<dbReference type="RefSeq" id="XP_007370166.1">
    <property type="nucleotide sequence ID" value="XM_007370104.1"/>
</dbReference>
<dbReference type="SMART" id="SM00674">
    <property type="entry name" value="CENPB"/>
    <property type="match status" value="1"/>
</dbReference>
<feature type="compositionally biased region" description="Low complexity" evidence="2">
    <location>
        <begin position="153"/>
        <end position="171"/>
    </location>
</feature>
<evidence type="ECO:0000313" key="5">
    <source>
        <dbReference type="Proteomes" id="UP000053319"/>
    </source>
</evidence>
<feature type="compositionally biased region" description="Low complexity" evidence="2">
    <location>
        <begin position="430"/>
        <end position="447"/>
    </location>
</feature>
<evidence type="ECO:0000259" key="3">
    <source>
        <dbReference type="PROSITE" id="PS51253"/>
    </source>
</evidence>
<dbReference type="GeneID" id="18836046"/>
<accession>R7SLU2</accession>
<organism evidence="4 5">
    <name type="scientific">Dichomitus squalens (strain LYAD-421)</name>
    <name type="common">Western red white-rot fungus</name>
    <dbReference type="NCBI Taxonomy" id="732165"/>
    <lineage>
        <taxon>Eukaryota</taxon>
        <taxon>Fungi</taxon>
        <taxon>Dikarya</taxon>
        <taxon>Basidiomycota</taxon>
        <taxon>Agaricomycotina</taxon>
        <taxon>Agaricomycetes</taxon>
        <taxon>Polyporales</taxon>
        <taxon>Polyporaceae</taxon>
        <taxon>Dichomitus</taxon>
    </lineage>
</organism>
<dbReference type="InterPro" id="IPR050863">
    <property type="entry name" value="CenT-Element_Derived"/>
</dbReference>
<evidence type="ECO:0000313" key="4">
    <source>
        <dbReference type="EMBL" id="EJF57114.1"/>
    </source>
</evidence>
<feature type="region of interest" description="Disordered" evidence="2">
    <location>
        <begin position="1"/>
        <end position="171"/>
    </location>
</feature>
<dbReference type="OrthoDB" id="9909311at2759"/>
<feature type="compositionally biased region" description="Polar residues" evidence="2">
    <location>
        <begin position="112"/>
        <end position="131"/>
    </location>
</feature>
<dbReference type="EMBL" id="JH719457">
    <property type="protein sequence ID" value="EJF57114.1"/>
    <property type="molecule type" value="Genomic_DNA"/>
</dbReference>
<keyword evidence="1" id="KW-0238">DNA-binding</keyword>
<dbReference type="SUPFAM" id="SSF46689">
    <property type="entry name" value="Homeodomain-like"/>
    <property type="match status" value="2"/>
</dbReference>
<feature type="compositionally biased region" description="Basic and acidic residues" evidence="2">
    <location>
        <begin position="72"/>
        <end position="81"/>
    </location>
</feature>